<organism evidence="2 3">
    <name type="scientific">Setomelanomma holmii</name>
    <dbReference type="NCBI Taxonomy" id="210430"/>
    <lineage>
        <taxon>Eukaryota</taxon>
        <taxon>Fungi</taxon>
        <taxon>Dikarya</taxon>
        <taxon>Ascomycota</taxon>
        <taxon>Pezizomycotina</taxon>
        <taxon>Dothideomycetes</taxon>
        <taxon>Pleosporomycetidae</taxon>
        <taxon>Pleosporales</taxon>
        <taxon>Pleosporineae</taxon>
        <taxon>Phaeosphaeriaceae</taxon>
        <taxon>Setomelanomma</taxon>
    </lineage>
</organism>
<name>A0A9P4LQW4_9PLEO</name>
<dbReference type="OrthoDB" id="3793790at2759"/>
<keyword evidence="3" id="KW-1185">Reference proteome</keyword>
<dbReference type="Proteomes" id="UP000799777">
    <property type="component" value="Unassembled WGS sequence"/>
</dbReference>
<feature type="compositionally biased region" description="Polar residues" evidence="1">
    <location>
        <begin position="219"/>
        <end position="237"/>
    </location>
</feature>
<comment type="caution">
    <text evidence="2">The sequence shown here is derived from an EMBL/GenBank/DDBJ whole genome shotgun (WGS) entry which is preliminary data.</text>
</comment>
<proteinExistence type="predicted"/>
<reference evidence="2" key="1">
    <citation type="journal article" date="2020" name="Stud. Mycol.">
        <title>101 Dothideomycetes genomes: a test case for predicting lifestyles and emergence of pathogens.</title>
        <authorList>
            <person name="Haridas S."/>
            <person name="Albert R."/>
            <person name="Binder M."/>
            <person name="Bloem J."/>
            <person name="Labutti K."/>
            <person name="Salamov A."/>
            <person name="Andreopoulos B."/>
            <person name="Baker S."/>
            <person name="Barry K."/>
            <person name="Bills G."/>
            <person name="Bluhm B."/>
            <person name="Cannon C."/>
            <person name="Castanera R."/>
            <person name="Culley D."/>
            <person name="Daum C."/>
            <person name="Ezra D."/>
            <person name="Gonzalez J."/>
            <person name="Henrissat B."/>
            <person name="Kuo A."/>
            <person name="Liang C."/>
            <person name="Lipzen A."/>
            <person name="Lutzoni F."/>
            <person name="Magnuson J."/>
            <person name="Mondo S."/>
            <person name="Nolan M."/>
            <person name="Ohm R."/>
            <person name="Pangilinan J."/>
            <person name="Park H.-J."/>
            <person name="Ramirez L."/>
            <person name="Alfaro M."/>
            <person name="Sun H."/>
            <person name="Tritt A."/>
            <person name="Yoshinaga Y."/>
            <person name="Zwiers L.-H."/>
            <person name="Turgeon B."/>
            <person name="Goodwin S."/>
            <person name="Spatafora J."/>
            <person name="Crous P."/>
            <person name="Grigoriev I."/>
        </authorList>
    </citation>
    <scope>NUCLEOTIDE SEQUENCE</scope>
    <source>
        <strain evidence="2">CBS 110217</strain>
    </source>
</reference>
<feature type="compositionally biased region" description="Polar residues" evidence="1">
    <location>
        <begin position="186"/>
        <end position="199"/>
    </location>
</feature>
<accession>A0A9P4LQW4</accession>
<feature type="region of interest" description="Disordered" evidence="1">
    <location>
        <begin position="163"/>
        <end position="237"/>
    </location>
</feature>
<feature type="region of interest" description="Disordered" evidence="1">
    <location>
        <begin position="25"/>
        <end position="59"/>
    </location>
</feature>
<feature type="compositionally biased region" description="Basic residues" evidence="1">
    <location>
        <begin position="203"/>
        <end position="213"/>
    </location>
</feature>
<evidence type="ECO:0000256" key="1">
    <source>
        <dbReference type="SAM" id="MobiDB-lite"/>
    </source>
</evidence>
<feature type="compositionally biased region" description="Basic residues" evidence="1">
    <location>
        <begin position="27"/>
        <end position="37"/>
    </location>
</feature>
<feature type="region of interest" description="Disordered" evidence="1">
    <location>
        <begin position="313"/>
        <end position="380"/>
    </location>
</feature>
<dbReference type="AlphaFoldDB" id="A0A9P4LQW4"/>
<feature type="compositionally biased region" description="Basic residues" evidence="1">
    <location>
        <begin position="48"/>
        <end position="59"/>
    </location>
</feature>
<evidence type="ECO:0000313" key="3">
    <source>
        <dbReference type="Proteomes" id="UP000799777"/>
    </source>
</evidence>
<protein>
    <submittedName>
        <fullName evidence="2">Uncharacterized protein</fullName>
    </submittedName>
</protein>
<dbReference type="EMBL" id="ML978165">
    <property type="protein sequence ID" value="KAF2033645.1"/>
    <property type="molecule type" value="Genomic_DNA"/>
</dbReference>
<sequence length="462" mass="52847">MDPSKNKARQTNIIDDFEAIALAQQGQRKKPQKKKKAVTFQPHSPHNLSRRTQAKPIPKKRFEVSKLAVAPGVASNTKTTSAAIMAHERQEYFDGDGIRVPLYDIDGRNRPYARLSSAILLRNRDQLLDIVEDYAGADKRKQIEAEERDKKYIADWIEQAETIAMGPNPDSKLGQDSSDEDEVAPVTSSKVKLASQQSAGHAPSKRKRPRRKYIPTPYSPQTTKKQKSQPAEEQLPQQSKVAHIEDNLHAEHRVLQVSNAKRTFLDQINAEREANLFAFMNDVQLYPDVQETSETSRVVQIPENREDRVLTASWQRKPIEGSHALRPTLHDTPIAHNPRDRKPPKPHNQPPFLNEGTHGRHGNCGIDQNRRTGRGHQLSRENEVTYAKYLDVRGKILQHYPTYPKIKPGEEVNQDTRDAWNDMERYFTSFRAKYPGNQVNHLWPCGCEKLRFGSEEEESEEE</sequence>
<gene>
    <name evidence="2" type="ORF">EK21DRAFT_108775</name>
</gene>
<evidence type="ECO:0000313" key="2">
    <source>
        <dbReference type="EMBL" id="KAF2033645.1"/>
    </source>
</evidence>